<dbReference type="InterPro" id="IPR018214">
    <property type="entry name" value="GluRdtase_CS"/>
</dbReference>
<evidence type="ECO:0000256" key="6">
    <source>
        <dbReference type="PIRSR" id="PIRSR000445-2"/>
    </source>
</evidence>
<protein>
    <recommendedName>
        <fullName evidence="4">Glutamyl-tRNA reductase</fullName>
        <shortName evidence="4">GluTR</shortName>
        <ecNumber evidence="4">1.2.1.70</ecNumber>
    </recommendedName>
</protein>
<feature type="binding site" evidence="4 6">
    <location>
        <position position="107"/>
    </location>
    <ligand>
        <name>substrate</name>
    </ligand>
</feature>
<gene>
    <name evidence="4 11" type="primary">hemA</name>
    <name evidence="11" type="ORF">HVS_02690</name>
</gene>
<proteinExistence type="inferred from homology"/>
<comment type="subunit">
    <text evidence="4">Homodimer.</text>
</comment>
<dbReference type="InterPro" id="IPR015895">
    <property type="entry name" value="4pyrrol_synth_GluRdtase_N"/>
</dbReference>
<dbReference type="KEGG" id="hsc:HVS_02690"/>
<dbReference type="Pfam" id="PF01488">
    <property type="entry name" value="Shikimate_DH"/>
    <property type="match status" value="1"/>
</dbReference>
<evidence type="ECO:0000259" key="10">
    <source>
        <dbReference type="Pfam" id="PF05201"/>
    </source>
</evidence>
<dbReference type="GO" id="GO:0008883">
    <property type="term" value="F:glutamyl-tRNA reductase activity"/>
    <property type="evidence" value="ECO:0007669"/>
    <property type="project" value="UniProtKB-UniRule"/>
</dbReference>
<evidence type="ECO:0000256" key="4">
    <source>
        <dbReference type="HAMAP-Rule" id="MF_00087"/>
    </source>
</evidence>
<dbReference type="HAMAP" id="MF_00087">
    <property type="entry name" value="Glu_tRNA_reductase"/>
    <property type="match status" value="1"/>
</dbReference>
<evidence type="ECO:0000259" key="9">
    <source>
        <dbReference type="Pfam" id="PF01488"/>
    </source>
</evidence>
<feature type="binding site" evidence="4 6">
    <location>
        <begin position="112"/>
        <end position="114"/>
    </location>
    <ligand>
        <name>substrate</name>
    </ligand>
</feature>
<dbReference type="PANTHER" id="PTHR43013">
    <property type="entry name" value="GLUTAMYL-TRNA REDUCTASE"/>
    <property type="match status" value="1"/>
</dbReference>
<evidence type="ECO:0000256" key="1">
    <source>
        <dbReference type="ARBA" id="ARBA00022857"/>
    </source>
</evidence>
<feature type="site" description="Important for activity" evidence="4 8">
    <location>
        <position position="97"/>
    </location>
</feature>
<keyword evidence="2 4" id="KW-0560">Oxidoreductase</keyword>
<dbReference type="PANTHER" id="PTHR43013:SF1">
    <property type="entry name" value="GLUTAMYL-TRNA REDUCTASE"/>
    <property type="match status" value="1"/>
</dbReference>
<feature type="domain" description="Quinate/shikimate 5-dehydrogenase/glutamyl-tRNA reductase" evidence="9">
    <location>
        <begin position="171"/>
        <end position="295"/>
    </location>
</feature>
<accession>A0A2K9EF25</accession>
<feature type="active site" description="Nucleophile" evidence="4 5">
    <location>
        <position position="49"/>
    </location>
</feature>
<dbReference type="UniPathway" id="UPA00251">
    <property type="reaction ID" value="UER00316"/>
</dbReference>
<organism evidence="11 12">
    <name type="scientific">Acetivibrio saccincola</name>
    <dbReference type="NCBI Taxonomy" id="1677857"/>
    <lineage>
        <taxon>Bacteria</taxon>
        <taxon>Bacillati</taxon>
        <taxon>Bacillota</taxon>
        <taxon>Clostridia</taxon>
        <taxon>Eubacteriales</taxon>
        <taxon>Oscillospiraceae</taxon>
        <taxon>Acetivibrio</taxon>
    </lineage>
</organism>
<dbReference type="InterPro" id="IPR006151">
    <property type="entry name" value="Shikm_DH/Glu-tRNA_Rdtase"/>
</dbReference>
<dbReference type="SUPFAM" id="SSF69742">
    <property type="entry name" value="Glutamyl tRNA-reductase catalytic, N-terminal domain"/>
    <property type="match status" value="1"/>
</dbReference>
<evidence type="ECO:0000256" key="8">
    <source>
        <dbReference type="PIRSR" id="PIRSR000445-4"/>
    </source>
</evidence>
<dbReference type="Pfam" id="PF05201">
    <property type="entry name" value="GlutR_N"/>
    <property type="match status" value="1"/>
</dbReference>
<dbReference type="Proteomes" id="UP000233534">
    <property type="component" value="Chromosome"/>
</dbReference>
<dbReference type="InterPro" id="IPR036291">
    <property type="entry name" value="NAD(P)-bd_dom_sf"/>
</dbReference>
<dbReference type="PROSITE" id="PS00747">
    <property type="entry name" value="GLUTR"/>
    <property type="match status" value="1"/>
</dbReference>
<dbReference type="GO" id="GO:0019353">
    <property type="term" value="P:protoporphyrinogen IX biosynthetic process from glutamate"/>
    <property type="evidence" value="ECO:0007669"/>
    <property type="project" value="TreeGrafter"/>
</dbReference>
<feature type="binding site" evidence="4 6">
    <location>
        <begin position="48"/>
        <end position="51"/>
    </location>
    <ligand>
        <name>substrate</name>
    </ligand>
</feature>
<comment type="miscellaneous">
    <text evidence="4">During catalysis, the active site Cys acts as a nucleophile attacking the alpha-carbonyl group of tRNA-bound glutamate with the formation of a thioester intermediate between enzyme and glutamate, and the concomitant release of tRNA(Glu). The thioester intermediate is finally reduced by direct hydride transfer from NADPH, to form the product GSA.</text>
</comment>
<comment type="domain">
    <text evidence="4">Possesses an unusual extended V-shaped dimeric structure with each monomer consisting of three distinct domains arranged along a curved 'spinal' alpha-helix. The N-terminal catalytic domain specifically recognizes the glutamate moiety of the substrate. The second domain is the NADPH-binding domain, and the third C-terminal domain is responsible for dimerization.</text>
</comment>
<feature type="domain" description="Glutamyl-tRNA reductase N-terminal" evidence="10">
    <location>
        <begin position="7"/>
        <end position="153"/>
    </location>
</feature>
<comment type="function">
    <text evidence="4">Catalyzes the NADPH-dependent reduction of glutamyl-tRNA(Glu) to glutamate 1-semialdehyde (GSA).</text>
</comment>
<comment type="similarity">
    <text evidence="4">Belongs to the glutamyl-tRNA reductase family.</text>
</comment>
<comment type="pathway">
    <text evidence="4">Porphyrin-containing compound metabolism; protoporphyrin-IX biosynthesis; 5-aminolevulinate from L-glutamyl-tRNA(Glu): step 1/2.</text>
</comment>
<comment type="catalytic activity">
    <reaction evidence="4">
        <text>(S)-4-amino-5-oxopentanoate + tRNA(Glu) + NADP(+) = L-glutamyl-tRNA(Glu) + NADPH + H(+)</text>
        <dbReference type="Rhea" id="RHEA:12344"/>
        <dbReference type="Rhea" id="RHEA-COMP:9663"/>
        <dbReference type="Rhea" id="RHEA-COMP:9680"/>
        <dbReference type="ChEBI" id="CHEBI:15378"/>
        <dbReference type="ChEBI" id="CHEBI:57501"/>
        <dbReference type="ChEBI" id="CHEBI:57783"/>
        <dbReference type="ChEBI" id="CHEBI:58349"/>
        <dbReference type="ChEBI" id="CHEBI:78442"/>
        <dbReference type="ChEBI" id="CHEBI:78520"/>
        <dbReference type="EC" id="1.2.1.70"/>
    </reaction>
</comment>
<sequence>MGIIMAGIDYRTAEIGYREKFSFTKSKVREIIKDINRNFHIDVVLLCTCNRTEIYIYSNKKENTIDPVGILCKYAGVDAREYKKFFFMKEGKEAVKHLMEVACGLHSMIFGEDQIISQVRNSIEISREENVSGSVLNTLFRYAITSAKEVKSSVYLRSVCPSVAKKAVELLQDDIKKSPSFKVLVIGTGEVGRSVCSLLNQSGCEVYVTLRTRKPGNATVPDGCIPVNYNLRQEYFNKVNGIISATSSPHYTITYQMLKECKALPDYIIDLAVPRDVEPAVSTIEGIKHYNIDTIGSCGLKDNSTEIEIVDAIVEKQMKKFYEWFAMHRYSRDIASVKNLTIKKVKENLQKHLTEEQKIEKAISKTIDYIMYSIKDDIKEEMFLKIKEGIMSKR</sequence>
<evidence type="ECO:0000313" key="11">
    <source>
        <dbReference type="EMBL" id="AUG56493.1"/>
    </source>
</evidence>
<dbReference type="InterPro" id="IPR036343">
    <property type="entry name" value="GluRdtase_N_sf"/>
</dbReference>
<keyword evidence="12" id="KW-1185">Reference proteome</keyword>
<feature type="binding site" evidence="4 6">
    <location>
        <position position="118"/>
    </location>
    <ligand>
        <name>substrate</name>
    </ligand>
</feature>
<dbReference type="FunFam" id="3.30.460.30:FF:000001">
    <property type="entry name" value="Glutamyl-tRNA reductase"/>
    <property type="match status" value="1"/>
</dbReference>
<feature type="binding site" evidence="4 7">
    <location>
        <begin position="187"/>
        <end position="192"/>
    </location>
    <ligand>
        <name>NADP(+)</name>
        <dbReference type="ChEBI" id="CHEBI:58349"/>
    </ligand>
</feature>
<dbReference type="InterPro" id="IPR000343">
    <property type="entry name" value="4pyrrol_synth_GluRdtase"/>
</dbReference>
<dbReference type="PIRSF" id="PIRSF000445">
    <property type="entry name" value="4pyrrol_synth_GluRdtase"/>
    <property type="match status" value="1"/>
</dbReference>
<dbReference type="Gene3D" id="3.30.460.30">
    <property type="entry name" value="Glutamyl-tRNA reductase, N-terminal domain"/>
    <property type="match status" value="1"/>
</dbReference>
<evidence type="ECO:0000256" key="3">
    <source>
        <dbReference type="ARBA" id="ARBA00023244"/>
    </source>
</evidence>
<dbReference type="EC" id="1.2.1.70" evidence="4"/>
<dbReference type="AlphaFoldDB" id="A0A2K9EF25"/>
<evidence type="ECO:0000313" key="12">
    <source>
        <dbReference type="Proteomes" id="UP000233534"/>
    </source>
</evidence>
<dbReference type="NCBIfam" id="TIGR01035">
    <property type="entry name" value="hemA"/>
    <property type="match status" value="1"/>
</dbReference>
<keyword evidence="3 4" id="KW-0627">Porphyrin biosynthesis</keyword>
<dbReference type="GO" id="GO:0050661">
    <property type="term" value="F:NADP binding"/>
    <property type="evidence" value="ECO:0007669"/>
    <property type="project" value="InterPro"/>
</dbReference>
<dbReference type="Gene3D" id="3.40.50.720">
    <property type="entry name" value="NAD(P)-binding Rossmann-like Domain"/>
    <property type="match status" value="1"/>
</dbReference>
<keyword evidence="1 4" id="KW-0521">NADP</keyword>
<evidence type="ECO:0000256" key="5">
    <source>
        <dbReference type="PIRSR" id="PIRSR000445-1"/>
    </source>
</evidence>
<reference evidence="11 12" key="1">
    <citation type="submission" date="2017-12" db="EMBL/GenBank/DDBJ databases">
        <title>Complete genome sequence of Herbivorax saccincola GGR1, a novel Cellulosome-producing hydrolytic bacterium in a thermophilic biogas plant, established by Illumina and Nanopore MinION sequencing.</title>
        <authorList>
            <person name="Pechtl A."/>
            <person name="Ruckert C."/>
            <person name="Koeck D.E."/>
            <person name="Maus I."/>
            <person name="Winkler A."/>
            <person name="Kalinowski J."/>
            <person name="Puhler A."/>
            <person name="Schwarz W.W."/>
            <person name="Zverlov V.V."/>
            <person name="Schluter A."/>
            <person name="Liebl W."/>
        </authorList>
    </citation>
    <scope>NUCLEOTIDE SEQUENCE [LARGE SCALE GENOMIC DNA]</scope>
    <source>
        <strain evidence="12">SR1</strain>
    </source>
</reference>
<evidence type="ECO:0000256" key="2">
    <source>
        <dbReference type="ARBA" id="ARBA00023002"/>
    </source>
</evidence>
<dbReference type="EMBL" id="CP025197">
    <property type="protein sequence ID" value="AUG56493.1"/>
    <property type="molecule type" value="Genomic_DNA"/>
</dbReference>
<dbReference type="SUPFAM" id="SSF51735">
    <property type="entry name" value="NAD(P)-binding Rossmann-fold domains"/>
    <property type="match status" value="1"/>
</dbReference>
<name>A0A2K9EF25_9FIRM</name>
<evidence type="ECO:0000256" key="7">
    <source>
        <dbReference type="PIRSR" id="PIRSR000445-3"/>
    </source>
</evidence>
<dbReference type="RefSeq" id="WP_101298945.1">
    <property type="nucleotide sequence ID" value="NZ_CP025197.1"/>
</dbReference>